<sequence>MATVDMKFVLIFALLVYTNYCLGNTTGAASKNVSAASCNPININVHGNQGIKGEKGERGDSGTSCECNLQDPNKPSAHIEAVNKQAVTYQDNNVIKDWSITAPYSHLAGGMKYHDGKLTVPIPGRYYIYAQLYYHSNGRVYVDVNNNPITMIQPKTSGGGPDGALYAGGVFILKAGDVITLRANNYPSATRIYMYSFHSYFGAYLI</sequence>
<feature type="domain" description="THD" evidence="6">
    <location>
        <begin position="75"/>
        <end position="206"/>
    </location>
</feature>
<dbReference type="EMBL" id="MU826355">
    <property type="protein sequence ID" value="KAJ7379783.1"/>
    <property type="molecule type" value="Genomic_DNA"/>
</dbReference>
<dbReference type="GO" id="GO:0005164">
    <property type="term" value="F:tumor necrosis factor receptor binding"/>
    <property type="evidence" value="ECO:0007669"/>
    <property type="project" value="InterPro"/>
</dbReference>
<dbReference type="GO" id="GO:0006955">
    <property type="term" value="P:immune response"/>
    <property type="evidence" value="ECO:0007669"/>
    <property type="project" value="InterPro"/>
</dbReference>
<comment type="subcellular location">
    <subcellularLocation>
        <location evidence="1">Membrane</location>
    </subcellularLocation>
</comment>
<evidence type="ECO:0000256" key="3">
    <source>
        <dbReference type="ARBA" id="ARBA00022514"/>
    </source>
</evidence>
<organism evidence="7 8">
    <name type="scientific">Desmophyllum pertusum</name>
    <dbReference type="NCBI Taxonomy" id="174260"/>
    <lineage>
        <taxon>Eukaryota</taxon>
        <taxon>Metazoa</taxon>
        <taxon>Cnidaria</taxon>
        <taxon>Anthozoa</taxon>
        <taxon>Hexacorallia</taxon>
        <taxon>Scleractinia</taxon>
        <taxon>Caryophylliina</taxon>
        <taxon>Caryophylliidae</taxon>
        <taxon>Desmophyllum</taxon>
    </lineage>
</organism>
<evidence type="ECO:0000313" key="7">
    <source>
        <dbReference type="EMBL" id="KAJ7379783.1"/>
    </source>
</evidence>
<feature type="chain" id="PRO_5040862685" evidence="5">
    <location>
        <begin position="24"/>
        <end position="206"/>
    </location>
</feature>
<dbReference type="PROSITE" id="PS50049">
    <property type="entry name" value="THD_2"/>
    <property type="match status" value="1"/>
</dbReference>
<dbReference type="SUPFAM" id="SSF49842">
    <property type="entry name" value="TNF-like"/>
    <property type="match status" value="1"/>
</dbReference>
<evidence type="ECO:0000259" key="6">
    <source>
        <dbReference type="PROSITE" id="PS50049"/>
    </source>
</evidence>
<dbReference type="PANTHER" id="PTHR11471:SF13">
    <property type="entry name" value="TNF FAMILY PROFILE DOMAIN-CONTAINING PROTEIN"/>
    <property type="match status" value="1"/>
</dbReference>
<dbReference type="InterPro" id="IPR006052">
    <property type="entry name" value="TNF_dom"/>
</dbReference>
<dbReference type="GO" id="GO:0016020">
    <property type="term" value="C:membrane"/>
    <property type="evidence" value="ECO:0007669"/>
    <property type="project" value="UniProtKB-SubCell"/>
</dbReference>
<dbReference type="Proteomes" id="UP001163046">
    <property type="component" value="Unassembled WGS sequence"/>
</dbReference>
<dbReference type="GO" id="GO:0005615">
    <property type="term" value="C:extracellular space"/>
    <property type="evidence" value="ECO:0007669"/>
    <property type="project" value="UniProtKB-KW"/>
</dbReference>
<gene>
    <name evidence="7" type="primary">tnfsf10l_3</name>
    <name evidence="7" type="ORF">OS493_012529</name>
</gene>
<evidence type="ECO:0000256" key="4">
    <source>
        <dbReference type="ARBA" id="ARBA00023136"/>
    </source>
</evidence>
<evidence type="ECO:0000313" key="8">
    <source>
        <dbReference type="Proteomes" id="UP001163046"/>
    </source>
</evidence>
<keyword evidence="3" id="KW-0202">Cytokine</keyword>
<dbReference type="AlphaFoldDB" id="A0A9X0CZ59"/>
<comment type="similarity">
    <text evidence="2">Belongs to the tumor necrosis factor family.</text>
</comment>
<proteinExistence type="inferred from homology"/>
<keyword evidence="4" id="KW-0472">Membrane</keyword>
<protein>
    <submittedName>
        <fullName evidence="7">Tumor necrosis factor</fullName>
    </submittedName>
</protein>
<reference evidence="7" key="1">
    <citation type="submission" date="2023-01" db="EMBL/GenBank/DDBJ databases">
        <title>Genome assembly of the deep-sea coral Lophelia pertusa.</title>
        <authorList>
            <person name="Herrera S."/>
            <person name="Cordes E."/>
        </authorList>
    </citation>
    <scope>NUCLEOTIDE SEQUENCE</scope>
    <source>
        <strain evidence="7">USNM1676648</strain>
        <tissue evidence="7">Polyp</tissue>
    </source>
</reference>
<keyword evidence="5" id="KW-0732">Signal</keyword>
<dbReference type="InterPro" id="IPR008983">
    <property type="entry name" value="Tumour_necrosis_fac-like_dom"/>
</dbReference>
<dbReference type="OrthoDB" id="5980568at2759"/>
<name>A0A9X0CZ59_9CNID</name>
<keyword evidence="8" id="KW-1185">Reference proteome</keyword>
<comment type="caution">
    <text evidence="7">The sequence shown here is derived from an EMBL/GenBank/DDBJ whole genome shotgun (WGS) entry which is preliminary data.</text>
</comment>
<evidence type="ECO:0000256" key="5">
    <source>
        <dbReference type="SAM" id="SignalP"/>
    </source>
</evidence>
<feature type="signal peptide" evidence="5">
    <location>
        <begin position="1"/>
        <end position="23"/>
    </location>
</feature>
<accession>A0A9X0CZ59</accession>
<dbReference type="GO" id="GO:0005125">
    <property type="term" value="F:cytokine activity"/>
    <property type="evidence" value="ECO:0007669"/>
    <property type="project" value="UniProtKB-KW"/>
</dbReference>
<dbReference type="Gene3D" id="2.60.120.40">
    <property type="match status" value="1"/>
</dbReference>
<evidence type="ECO:0000256" key="2">
    <source>
        <dbReference type="ARBA" id="ARBA00008670"/>
    </source>
</evidence>
<evidence type="ECO:0000256" key="1">
    <source>
        <dbReference type="ARBA" id="ARBA00004370"/>
    </source>
</evidence>
<dbReference type="Pfam" id="PF00229">
    <property type="entry name" value="TNF"/>
    <property type="match status" value="1"/>
</dbReference>
<dbReference type="PANTHER" id="PTHR11471">
    <property type="entry name" value="TUMOR NECROSIS FACTOR FAMILY MEMBER"/>
    <property type="match status" value="1"/>
</dbReference>